<dbReference type="EMBL" id="JAPQKP010000003">
    <property type="protein sequence ID" value="KAJ5200647.1"/>
    <property type="molecule type" value="Genomic_DNA"/>
</dbReference>
<comment type="caution">
    <text evidence="1">The sequence shown here is derived from an EMBL/GenBank/DDBJ whole genome shotgun (WGS) entry which is preliminary data.</text>
</comment>
<gene>
    <name evidence="1" type="ORF">N7472_005851</name>
</gene>
<dbReference type="Proteomes" id="UP001150879">
    <property type="component" value="Unassembled WGS sequence"/>
</dbReference>
<dbReference type="AlphaFoldDB" id="A0A9W9MG38"/>
<dbReference type="PANTHER" id="PTHR43712:SF2">
    <property type="entry name" value="O-METHYLTRANSFERASE CICE"/>
    <property type="match status" value="1"/>
</dbReference>
<evidence type="ECO:0000313" key="1">
    <source>
        <dbReference type="EMBL" id="KAJ5200647.1"/>
    </source>
</evidence>
<evidence type="ECO:0000313" key="2">
    <source>
        <dbReference type="Proteomes" id="UP001150879"/>
    </source>
</evidence>
<dbReference type="Gene3D" id="3.40.50.150">
    <property type="entry name" value="Vaccinia Virus protein VP39"/>
    <property type="match status" value="1"/>
</dbReference>
<name>A0A9W9MG38_9EURO</name>
<keyword evidence="2" id="KW-1185">Reference proteome</keyword>
<organism evidence="1 2">
    <name type="scientific">Penicillium cf. griseofulvum</name>
    <dbReference type="NCBI Taxonomy" id="2972120"/>
    <lineage>
        <taxon>Eukaryota</taxon>
        <taxon>Fungi</taxon>
        <taxon>Dikarya</taxon>
        <taxon>Ascomycota</taxon>
        <taxon>Pezizomycotina</taxon>
        <taxon>Eurotiomycetes</taxon>
        <taxon>Eurotiomycetidae</taxon>
        <taxon>Eurotiales</taxon>
        <taxon>Aspergillaceae</taxon>
        <taxon>Penicillium</taxon>
    </lineage>
</organism>
<protein>
    <submittedName>
        <fullName evidence="1">O-methyltransferase</fullName>
    </submittedName>
</protein>
<reference evidence="1" key="2">
    <citation type="journal article" date="2023" name="IMA Fungus">
        <title>Comparative genomic study of the Penicillium genus elucidates a diverse pangenome and 15 lateral gene transfer events.</title>
        <authorList>
            <person name="Petersen C."/>
            <person name="Sorensen T."/>
            <person name="Nielsen M.R."/>
            <person name="Sondergaard T.E."/>
            <person name="Sorensen J.L."/>
            <person name="Fitzpatrick D.A."/>
            <person name="Frisvad J.C."/>
            <person name="Nielsen K.L."/>
        </authorList>
    </citation>
    <scope>NUCLEOTIDE SEQUENCE</scope>
    <source>
        <strain evidence="1">IBT 16849</strain>
    </source>
</reference>
<dbReference type="SUPFAM" id="SSF53335">
    <property type="entry name" value="S-adenosyl-L-methionine-dependent methyltransferases"/>
    <property type="match status" value="1"/>
</dbReference>
<proteinExistence type="predicted"/>
<dbReference type="PANTHER" id="PTHR43712">
    <property type="entry name" value="PUTATIVE (AFU_ORTHOLOGUE AFUA_4G14580)-RELATED"/>
    <property type="match status" value="1"/>
</dbReference>
<reference evidence="1" key="1">
    <citation type="submission" date="2022-11" db="EMBL/GenBank/DDBJ databases">
        <authorList>
            <person name="Petersen C."/>
        </authorList>
    </citation>
    <scope>NUCLEOTIDE SEQUENCE</scope>
    <source>
        <strain evidence="1">IBT 16849</strain>
    </source>
</reference>
<dbReference type="OrthoDB" id="1535081at2759"/>
<sequence>MDRQPSSQLERIVWPTQLAKIYLKDDPFGKIFIIMIDNGLVPFASLKYFDSYGRNEPKAMRHNPWCFAAGEPEKTAWEIMIRDPERVRQFMEGMKALETFMPVTGEYDFTWIVERAKQCPEDRILFVDIEGSRGSRNGGQVLDEIRATGLEDLREVQLMPVDFHEEQPVKGVLIYYIRQCLHDYSDDVSVNILKIIGDVMASQSAWLDLLMMNVGGKERTRALWDSVITRAGLKISGIFSGQAGPHGTIECVKA</sequence>
<dbReference type="InterPro" id="IPR029063">
    <property type="entry name" value="SAM-dependent_MTases_sf"/>
</dbReference>
<accession>A0A9W9MG38</accession>